<sequence length="124" mass="13910">MYHIEFRHDLNLLDIKWSKLFTAEEVAAYARECKARFLAEGFKPGYLLRMDMSASSAQPQEAVASFRANLGDFPKARRIAIITGSAIARLQVKREMTQPYLRIFDDATAGLAWLLEAEAVEAGA</sequence>
<name>A0A084EFM0_SPHYA</name>
<reference evidence="1 2" key="1">
    <citation type="submission" date="2014-03" db="EMBL/GenBank/DDBJ databases">
        <title>Genome sequence of Sphingobium yanoikuyae B1.</title>
        <authorList>
            <person name="Gan H.M."/>
            <person name="Gan H.Y."/>
            <person name="Savka M.A."/>
        </authorList>
    </citation>
    <scope>NUCLEOTIDE SEQUENCE [LARGE SCALE GENOMIC DNA]</scope>
    <source>
        <strain evidence="1 2">B1</strain>
    </source>
</reference>
<proteinExistence type="predicted"/>
<evidence type="ECO:0008006" key="3">
    <source>
        <dbReference type="Google" id="ProtNLM"/>
    </source>
</evidence>
<dbReference type="InterPro" id="IPR036513">
    <property type="entry name" value="STAS_dom_sf"/>
</dbReference>
<protein>
    <recommendedName>
        <fullName evidence="3">STAS/SEC14 domain-containing protein</fullName>
    </recommendedName>
</protein>
<dbReference type="Proteomes" id="UP000028534">
    <property type="component" value="Unassembled WGS sequence"/>
</dbReference>
<dbReference type="AlphaFoldDB" id="A0A084EFM0"/>
<dbReference type="PATRIC" id="fig|13690.10.peg.4096"/>
<dbReference type="STRING" id="13690.AX777_15015"/>
<comment type="caution">
    <text evidence="1">The sequence shown here is derived from an EMBL/GenBank/DDBJ whole genome shotgun (WGS) entry which is preliminary data.</text>
</comment>
<accession>A0A084EFM0</accession>
<evidence type="ECO:0000313" key="2">
    <source>
        <dbReference type="Proteomes" id="UP000028534"/>
    </source>
</evidence>
<gene>
    <name evidence="1" type="ORF">CP98_03991</name>
</gene>
<dbReference type="InterPro" id="IPR038396">
    <property type="entry name" value="SpoIIAA-like_sf"/>
</dbReference>
<organism evidence="1 2">
    <name type="scientific">Sphingobium yanoikuyae</name>
    <name type="common">Sphingomonas yanoikuyae</name>
    <dbReference type="NCBI Taxonomy" id="13690"/>
    <lineage>
        <taxon>Bacteria</taxon>
        <taxon>Pseudomonadati</taxon>
        <taxon>Pseudomonadota</taxon>
        <taxon>Alphaproteobacteria</taxon>
        <taxon>Sphingomonadales</taxon>
        <taxon>Sphingomonadaceae</taxon>
        <taxon>Sphingobium</taxon>
    </lineage>
</organism>
<dbReference type="SUPFAM" id="SSF52091">
    <property type="entry name" value="SpoIIaa-like"/>
    <property type="match status" value="1"/>
</dbReference>
<dbReference type="EMBL" id="JGVR01000027">
    <property type="protein sequence ID" value="KEZ16762.1"/>
    <property type="molecule type" value="Genomic_DNA"/>
</dbReference>
<dbReference type="eggNOG" id="ENOG5031BSC">
    <property type="taxonomic scope" value="Bacteria"/>
</dbReference>
<evidence type="ECO:0000313" key="1">
    <source>
        <dbReference type="EMBL" id="KEZ16762.1"/>
    </source>
</evidence>
<dbReference type="Gene3D" id="3.40.50.10600">
    <property type="entry name" value="SpoIIaa-like domains"/>
    <property type="match status" value="1"/>
</dbReference>
<dbReference type="RefSeq" id="WP_037521779.1">
    <property type="nucleotide sequence ID" value="NZ_JGVR01000027.1"/>
</dbReference>